<dbReference type="EMBL" id="CP025197">
    <property type="protein sequence ID" value="AUG56758.1"/>
    <property type="molecule type" value="Genomic_DNA"/>
</dbReference>
<evidence type="ECO:0000313" key="1">
    <source>
        <dbReference type="EMBL" id="AUG56758.1"/>
    </source>
</evidence>
<dbReference type="Proteomes" id="UP000233534">
    <property type="component" value="Chromosome"/>
</dbReference>
<gene>
    <name evidence="1" type="ORF">HVS_04080</name>
</gene>
<keyword evidence="2" id="KW-1185">Reference proteome</keyword>
<protein>
    <submittedName>
        <fullName evidence="1">Uncharacterized protein</fullName>
    </submittedName>
</protein>
<accession>A0A2K9E317</accession>
<dbReference type="KEGG" id="hsc:HVS_04080"/>
<organism evidence="1 2">
    <name type="scientific">Acetivibrio saccincola</name>
    <dbReference type="NCBI Taxonomy" id="1677857"/>
    <lineage>
        <taxon>Bacteria</taxon>
        <taxon>Bacillati</taxon>
        <taxon>Bacillota</taxon>
        <taxon>Clostridia</taxon>
        <taxon>Eubacteriales</taxon>
        <taxon>Oscillospiraceae</taxon>
        <taxon>Acetivibrio</taxon>
    </lineage>
</organism>
<sequence length="157" mass="17495">MMKGVFLVKRYTSITGEMLLKSYESKSWELIIEINPEDIVSFYMELQLLKSELCETVTIKSSSTFCDVNISMSDVGNDSIIKVIDKSYKVRLSNNSVDVILAFILKYYKDFCAPVSHLHIELSDNKILGVDGSLTIIASNSAKPISGDDAKKLLGID</sequence>
<proteinExistence type="predicted"/>
<evidence type="ECO:0000313" key="2">
    <source>
        <dbReference type="Proteomes" id="UP000233534"/>
    </source>
</evidence>
<reference evidence="1 2" key="1">
    <citation type="submission" date="2017-12" db="EMBL/GenBank/DDBJ databases">
        <title>Complete genome sequence of Herbivorax saccincola GGR1, a novel Cellulosome-producing hydrolytic bacterium in a thermophilic biogas plant, established by Illumina and Nanopore MinION sequencing.</title>
        <authorList>
            <person name="Pechtl A."/>
            <person name="Ruckert C."/>
            <person name="Koeck D.E."/>
            <person name="Maus I."/>
            <person name="Winkler A."/>
            <person name="Kalinowski J."/>
            <person name="Puhler A."/>
            <person name="Schwarz W.W."/>
            <person name="Zverlov V.V."/>
            <person name="Schluter A."/>
            <person name="Liebl W."/>
        </authorList>
    </citation>
    <scope>NUCLEOTIDE SEQUENCE [LARGE SCALE GENOMIC DNA]</scope>
    <source>
        <strain evidence="2">SR1</strain>
    </source>
</reference>
<dbReference type="AlphaFoldDB" id="A0A2K9E317"/>
<name>A0A2K9E317_9FIRM</name>